<organism evidence="5 6">
    <name type="scientific">Luteimonas vadosa</name>
    <dbReference type="NCBI Taxonomy" id="1165507"/>
    <lineage>
        <taxon>Bacteria</taxon>
        <taxon>Pseudomonadati</taxon>
        <taxon>Pseudomonadota</taxon>
        <taxon>Gammaproteobacteria</taxon>
        <taxon>Lysobacterales</taxon>
        <taxon>Lysobacteraceae</taxon>
        <taxon>Luteimonas</taxon>
    </lineage>
</organism>
<sequence length="672" mass="74350">MPAPARLAFDDVVVDFTGQRLLRGGVEQALEPKAFAVLALLAGSPGRVFGRDELLDAVWGHQHVSPGVLSRSINLLRQALGEDAHHPRLLHTVHGVGYRFDPPPLAMAGAETTTVDGSGPGRQPVASPAVSTDRQPDRGRWLWPATAGAALLVAIAIAWPRQGEIEAVQAITAASVEARPSVAVLPFADLSRTRDQEYLADGLTEEIINQLAQLPALRVVGRTSSFSFKGESDDLREIGHALGVAHLLKGSVRRDGDQLRITAQLVRADDGSHVWSRTYARELRDVFAIQDEIASGVATALSVKLDVVAFNRGQGGTTHVGAYERLLRWRSTVMREHFDFQHDRERLQLAREMVALDPQCVLCWDALARSLDAMAGEIGGSQQAKLRSEATHAREHIARIAPDSWVAKRYRSRGLWQNGKWAQAMALAKQTADSGPPTMERTWDYSYMIFAVGYLDENVALVERVRASEPLALYLSRDLQFDYIAARRFADAEAEYLRGRSLEGSQLVPDYIAFYRQLAGKRPGGLSELRELHRRLLRGDARYDTPAFRDLGKVLDDRRAMLDVTRKALADHAYRHGDETVGIWAAAADALGDADLAALGLRKELEHMPGFREGTLTHFDYNVFWILPYSDVRSHPEFKRLLVETGVVGYWRETGQWGDGCGPLGTADFHCE</sequence>
<keyword evidence="6" id="KW-1185">Reference proteome</keyword>
<evidence type="ECO:0000256" key="3">
    <source>
        <dbReference type="SAM" id="MobiDB-lite"/>
    </source>
</evidence>
<protein>
    <recommendedName>
        <fullName evidence="4">OmpR/PhoB-type domain-containing protein</fullName>
    </recommendedName>
</protein>
<evidence type="ECO:0000313" key="6">
    <source>
        <dbReference type="Proteomes" id="UP001501323"/>
    </source>
</evidence>
<accession>A0ABP9DRI1</accession>
<dbReference type="SMART" id="SM00862">
    <property type="entry name" value="Trans_reg_C"/>
    <property type="match status" value="1"/>
</dbReference>
<dbReference type="Gene3D" id="1.10.10.10">
    <property type="entry name" value="Winged helix-like DNA-binding domain superfamily/Winged helix DNA-binding domain"/>
    <property type="match status" value="1"/>
</dbReference>
<dbReference type="SUPFAM" id="SSF46894">
    <property type="entry name" value="C-terminal effector domain of the bipartite response regulators"/>
    <property type="match status" value="1"/>
</dbReference>
<dbReference type="Pfam" id="PF00486">
    <property type="entry name" value="Trans_reg_C"/>
    <property type="match status" value="1"/>
</dbReference>
<reference evidence="6" key="1">
    <citation type="journal article" date="2019" name="Int. J. Syst. Evol. Microbiol.">
        <title>The Global Catalogue of Microorganisms (GCM) 10K type strain sequencing project: providing services to taxonomists for standard genome sequencing and annotation.</title>
        <authorList>
            <consortium name="The Broad Institute Genomics Platform"/>
            <consortium name="The Broad Institute Genome Sequencing Center for Infectious Disease"/>
            <person name="Wu L."/>
            <person name="Ma J."/>
        </authorList>
    </citation>
    <scope>NUCLEOTIDE SEQUENCE [LARGE SCALE GENOMIC DNA]</scope>
    <source>
        <strain evidence="6">JCM 18392</strain>
    </source>
</reference>
<proteinExistence type="predicted"/>
<dbReference type="Proteomes" id="UP001501323">
    <property type="component" value="Unassembled WGS sequence"/>
</dbReference>
<evidence type="ECO:0000313" key="5">
    <source>
        <dbReference type="EMBL" id="GAA4856691.1"/>
    </source>
</evidence>
<evidence type="ECO:0000256" key="1">
    <source>
        <dbReference type="ARBA" id="ARBA00023125"/>
    </source>
</evidence>
<dbReference type="InterPro" id="IPR036388">
    <property type="entry name" value="WH-like_DNA-bd_sf"/>
</dbReference>
<keyword evidence="1 2" id="KW-0238">DNA-binding</keyword>
<dbReference type="InterPro" id="IPR001867">
    <property type="entry name" value="OmpR/PhoB-type_DNA-bd"/>
</dbReference>
<feature type="domain" description="OmpR/PhoB-type" evidence="4">
    <location>
        <begin position="4"/>
        <end position="102"/>
    </location>
</feature>
<gene>
    <name evidence="5" type="ORF">GCM10023332_05460</name>
</gene>
<dbReference type="PROSITE" id="PS51755">
    <property type="entry name" value="OMPR_PHOB"/>
    <property type="match status" value="1"/>
</dbReference>
<name>A0ABP9DRI1_9GAMM</name>
<comment type="caution">
    <text evidence="5">The sequence shown here is derived from an EMBL/GenBank/DDBJ whole genome shotgun (WGS) entry which is preliminary data.</text>
</comment>
<dbReference type="Gene3D" id="3.40.50.10070">
    <property type="entry name" value="TolB, N-terminal domain"/>
    <property type="match status" value="1"/>
</dbReference>
<dbReference type="RefSeq" id="WP_345293956.1">
    <property type="nucleotide sequence ID" value="NZ_BAABJY010000001.1"/>
</dbReference>
<dbReference type="CDD" id="cd00383">
    <property type="entry name" value="trans_reg_C"/>
    <property type="match status" value="1"/>
</dbReference>
<evidence type="ECO:0000256" key="2">
    <source>
        <dbReference type="PROSITE-ProRule" id="PRU01091"/>
    </source>
</evidence>
<evidence type="ECO:0000259" key="4">
    <source>
        <dbReference type="PROSITE" id="PS51755"/>
    </source>
</evidence>
<feature type="DNA-binding region" description="OmpR/PhoB-type" evidence="2">
    <location>
        <begin position="4"/>
        <end position="102"/>
    </location>
</feature>
<feature type="region of interest" description="Disordered" evidence="3">
    <location>
        <begin position="112"/>
        <end position="137"/>
    </location>
</feature>
<dbReference type="EMBL" id="BAABJY010000001">
    <property type="protein sequence ID" value="GAA4856691.1"/>
    <property type="molecule type" value="Genomic_DNA"/>
</dbReference>
<dbReference type="InterPro" id="IPR016032">
    <property type="entry name" value="Sig_transdc_resp-reg_C-effctor"/>
</dbReference>